<dbReference type="PANTHER" id="PTHR43612">
    <property type="entry name" value="TRIFUNCTIONAL ENZYME SUBUNIT ALPHA"/>
    <property type="match status" value="1"/>
</dbReference>
<dbReference type="InterPro" id="IPR008927">
    <property type="entry name" value="6-PGluconate_DH-like_C_sf"/>
</dbReference>
<dbReference type="InterPro" id="IPR050136">
    <property type="entry name" value="FA_oxidation_alpha_subunit"/>
</dbReference>
<feature type="compositionally biased region" description="Polar residues" evidence="1">
    <location>
        <begin position="132"/>
        <end position="145"/>
    </location>
</feature>
<dbReference type="GO" id="GO:0016509">
    <property type="term" value="F:long-chain (3S)-3-hydroxyacyl-CoA dehydrogenase (NAD+) activity"/>
    <property type="evidence" value="ECO:0007669"/>
    <property type="project" value="TreeGrafter"/>
</dbReference>
<proteinExistence type="predicted"/>
<dbReference type="GO" id="GO:0006635">
    <property type="term" value="P:fatty acid beta-oxidation"/>
    <property type="evidence" value="ECO:0007669"/>
    <property type="project" value="TreeGrafter"/>
</dbReference>
<dbReference type="GO" id="GO:0016507">
    <property type="term" value="C:mitochondrial fatty acid beta-oxidation multienzyme complex"/>
    <property type="evidence" value="ECO:0007669"/>
    <property type="project" value="TreeGrafter"/>
</dbReference>
<evidence type="ECO:0008006" key="3">
    <source>
        <dbReference type="Google" id="ProtNLM"/>
    </source>
</evidence>
<feature type="region of interest" description="Disordered" evidence="1">
    <location>
        <begin position="132"/>
        <end position="151"/>
    </location>
</feature>
<evidence type="ECO:0000256" key="1">
    <source>
        <dbReference type="SAM" id="MobiDB-lite"/>
    </source>
</evidence>
<dbReference type="SUPFAM" id="SSF48179">
    <property type="entry name" value="6-phosphogluconate dehydrogenase C-terminal domain-like"/>
    <property type="match status" value="2"/>
</dbReference>
<evidence type="ECO:0000313" key="2">
    <source>
        <dbReference type="EMBL" id="CCC51358.1"/>
    </source>
</evidence>
<accession>G0U655</accession>
<reference evidence="2" key="1">
    <citation type="journal article" date="2012" name="Proc. Natl. Acad. Sci. U.S.A.">
        <title>Antigenic diversity is generated by distinct evolutionary mechanisms in African trypanosome species.</title>
        <authorList>
            <person name="Jackson A.P."/>
            <person name="Berry A."/>
            <person name="Aslett M."/>
            <person name="Allison H.C."/>
            <person name="Burton P."/>
            <person name="Vavrova-Anderson J."/>
            <person name="Brown R."/>
            <person name="Browne H."/>
            <person name="Corton N."/>
            <person name="Hauser H."/>
            <person name="Gamble J."/>
            <person name="Gilderthorp R."/>
            <person name="Marcello L."/>
            <person name="McQuillan J."/>
            <person name="Otto T.D."/>
            <person name="Quail M.A."/>
            <person name="Sanders M.J."/>
            <person name="van Tonder A."/>
            <person name="Ginger M.L."/>
            <person name="Field M.C."/>
            <person name="Barry J.D."/>
            <person name="Hertz-Fowler C."/>
            <person name="Berriman M."/>
        </authorList>
    </citation>
    <scope>NUCLEOTIDE SEQUENCE</scope>
    <source>
        <strain evidence="2">Y486</strain>
    </source>
</reference>
<name>G0U655_TRYVY</name>
<feature type="compositionally biased region" description="Pro residues" evidence="1">
    <location>
        <begin position="35"/>
        <end position="48"/>
    </location>
</feature>
<feature type="non-terminal residue" evidence="2">
    <location>
        <position position="1"/>
    </location>
</feature>
<organism evidence="2">
    <name type="scientific">Trypanosoma vivax (strain Y486)</name>
    <dbReference type="NCBI Taxonomy" id="1055687"/>
    <lineage>
        <taxon>Eukaryota</taxon>
        <taxon>Discoba</taxon>
        <taxon>Euglenozoa</taxon>
        <taxon>Kinetoplastea</taxon>
        <taxon>Metakinetoplastina</taxon>
        <taxon>Trypanosomatida</taxon>
        <taxon>Trypanosomatidae</taxon>
        <taxon>Trypanosoma</taxon>
        <taxon>Duttonella</taxon>
    </lineage>
</organism>
<gene>
    <name evidence="2" type="ORF">TVY486_1004110</name>
</gene>
<dbReference type="AlphaFoldDB" id="G0U655"/>
<sequence>GAAVLEDVNNIKVVFSQRNSAPEAQRAQRSLGTPPVVPMTPPPPPSPPVVASVVQQPSWQDPVATVKATASKGKTLFSIAPPSEQVNDNVWAKSSVSYLDEEIERARSTRPLVCSPDIAGDVSQQLRLNVTSPKVGNETASSSPKENLKPLPEMESASLDLHEVPDSISEKASIPGTLVTGDKSSEPRVSQPVDLAEVVASESEAGHQGMTRRADVERRLASDCPCAAAMSEQDPRCPWTDSVPTSDESVAPLMVSYDDVNEHVATCVLQDTPASVMDVVRAMHEAITRIEHDNGGRAVAVTHVLLTSLPTIDFFRTKRGPLEFSPSERVELLRAKEHLFARIAGGSHLTFVAIAHGGNVEDFAAELFISCHHRVFIKPAETTLGFPSIRLGDFPASCTVRKLARLLGARVAAATMSHLHEYSAETLVHVGVVQTAGSVREVIPMLSGVRGMDRVKVFSCVLLFRVWLVHAARSVLPGLAQRATFSKMLYCSDPLAQSAIPNAQRNPLLDAWCRYCVAAIAEGKRMSASGSCVNTKGRRSSTAAMFEEVAYSSAAINSATVYSLRPRMRRREFSTLPRVGCLTFLADEMERWWTKTRALSSKERSGITILLDCSLGCLEATAKLLKDHQDAITETNVVLMGDEHVARQLMSTLHCSVVILVSPASQHSTSVLGTLREVRVFSDSSCSDDIRASVLSSVLLYLQQRDIPYVVCRSCCSKRLTAVLVAEACRLSLICDLERIERISEQMLGLVSGPFRLADRWGADAMLRMMDERDSAGSRGNPLSHDLLPAVGRRALQCMFNDGFSGSKAPRGGFYKYHGDGTIAGLNPEIQRCYLQRRLTDVELSDRLLAVVVNECCELLLAGHLSTATDANMLTIAALGFHESTGGALALADGIGIDALVEKMEELAEWHGPHLQPSPLLKCMAHSRVSFASVSEAIIQSART</sequence>
<feature type="region of interest" description="Disordered" evidence="1">
    <location>
        <begin position="17"/>
        <end position="52"/>
    </location>
</feature>
<dbReference type="SUPFAM" id="SSF52096">
    <property type="entry name" value="ClpP/crotonase"/>
    <property type="match status" value="1"/>
</dbReference>
<dbReference type="GO" id="GO:0004300">
    <property type="term" value="F:enoyl-CoA hydratase activity"/>
    <property type="evidence" value="ECO:0007669"/>
    <property type="project" value="TreeGrafter"/>
</dbReference>
<feature type="compositionally biased region" description="Polar residues" evidence="1">
    <location>
        <begin position="17"/>
        <end position="31"/>
    </location>
</feature>
<dbReference type="PANTHER" id="PTHR43612:SF3">
    <property type="entry name" value="TRIFUNCTIONAL ENZYME SUBUNIT ALPHA, MITOCHONDRIAL"/>
    <property type="match status" value="1"/>
</dbReference>
<protein>
    <recommendedName>
        <fullName evidence="3">3-hydroxyacyl-CoA dehydrogenase C-terminal domain-containing protein</fullName>
    </recommendedName>
</protein>
<dbReference type="EMBL" id="HE573026">
    <property type="protein sequence ID" value="CCC51358.1"/>
    <property type="molecule type" value="Genomic_DNA"/>
</dbReference>
<dbReference type="InterPro" id="IPR029045">
    <property type="entry name" value="ClpP/crotonase-like_dom_sf"/>
</dbReference>
<dbReference type="Gene3D" id="3.90.226.10">
    <property type="entry name" value="2-enoyl-CoA Hydratase, Chain A, domain 1"/>
    <property type="match status" value="1"/>
</dbReference>
<dbReference type="VEuPathDB" id="TriTrypDB:TvY486_1004110"/>
<dbReference type="Gene3D" id="1.10.1040.50">
    <property type="match status" value="1"/>
</dbReference>